<organism evidence="3">
    <name type="scientific">Cladocopium goreaui</name>
    <dbReference type="NCBI Taxonomy" id="2562237"/>
    <lineage>
        <taxon>Eukaryota</taxon>
        <taxon>Sar</taxon>
        <taxon>Alveolata</taxon>
        <taxon>Dinophyceae</taxon>
        <taxon>Suessiales</taxon>
        <taxon>Symbiodiniaceae</taxon>
        <taxon>Cladocopium</taxon>
    </lineage>
</organism>
<dbReference type="Gene3D" id="1.25.40.10">
    <property type="entry name" value="Tetratricopeptide repeat domain"/>
    <property type="match status" value="1"/>
</dbReference>
<dbReference type="OrthoDB" id="265717at2759"/>
<dbReference type="PANTHER" id="PTHR47332">
    <property type="entry name" value="SET DOMAIN-CONTAINING PROTEIN 5"/>
    <property type="match status" value="1"/>
</dbReference>
<dbReference type="InterPro" id="IPR046341">
    <property type="entry name" value="SET_dom_sf"/>
</dbReference>
<dbReference type="SMART" id="SM00317">
    <property type="entry name" value="SET"/>
    <property type="match status" value="1"/>
</dbReference>
<evidence type="ECO:0000313" key="5">
    <source>
        <dbReference type="Proteomes" id="UP001152797"/>
    </source>
</evidence>
<proteinExistence type="predicted"/>
<evidence type="ECO:0000259" key="2">
    <source>
        <dbReference type="PROSITE" id="PS50280"/>
    </source>
</evidence>
<evidence type="ECO:0000313" key="3">
    <source>
        <dbReference type="EMBL" id="CAI3984078.1"/>
    </source>
</evidence>
<evidence type="ECO:0000256" key="1">
    <source>
        <dbReference type="SAM" id="MobiDB-lite"/>
    </source>
</evidence>
<reference evidence="3" key="1">
    <citation type="submission" date="2022-10" db="EMBL/GenBank/DDBJ databases">
        <authorList>
            <person name="Chen Y."/>
            <person name="Dougan E. K."/>
            <person name="Chan C."/>
            <person name="Rhodes N."/>
            <person name="Thang M."/>
        </authorList>
    </citation>
    <scope>NUCLEOTIDE SEQUENCE</scope>
</reference>
<dbReference type="EMBL" id="CAMXCT030000858">
    <property type="protein sequence ID" value="CAL4771390.1"/>
    <property type="molecule type" value="Genomic_DNA"/>
</dbReference>
<dbReference type="SUPFAM" id="SSF82199">
    <property type="entry name" value="SET domain"/>
    <property type="match status" value="1"/>
</dbReference>
<dbReference type="Proteomes" id="UP001152797">
    <property type="component" value="Unassembled WGS sequence"/>
</dbReference>
<dbReference type="InterPro" id="IPR001214">
    <property type="entry name" value="SET_dom"/>
</dbReference>
<protein>
    <submittedName>
        <fullName evidence="4">Histone-lysine N-methyltransferase set5</fullName>
    </submittedName>
</protein>
<gene>
    <name evidence="3" type="ORF">C1SCF055_LOCUS11634</name>
</gene>
<dbReference type="Gene3D" id="2.170.270.10">
    <property type="entry name" value="SET domain"/>
    <property type="match status" value="1"/>
</dbReference>
<dbReference type="PROSITE" id="PS50280">
    <property type="entry name" value="SET"/>
    <property type="match status" value="1"/>
</dbReference>
<dbReference type="InterPro" id="IPR053185">
    <property type="entry name" value="SET_domain_protein"/>
</dbReference>
<dbReference type="EMBL" id="CAMXCT010000858">
    <property type="protein sequence ID" value="CAI3984078.1"/>
    <property type="molecule type" value="Genomic_DNA"/>
</dbReference>
<feature type="region of interest" description="Disordered" evidence="1">
    <location>
        <begin position="1"/>
        <end position="62"/>
    </location>
</feature>
<dbReference type="CDD" id="cd20071">
    <property type="entry name" value="SET_SMYD"/>
    <property type="match status" value="1"/>
</dbReference>
<dbReference type="PANTHER" id="PTHR47332:SF4">
    <property type="entry name" value="SET DOMAIN-CONTAINING PROTEIN 5"/>
    <property type="match status" value="1"/>
</dbReference>
<feature type="compositionally biased region" description="Basic and acidic residues" evidence="1">
    <location>
        <begin position="31"/>
        <end position="43"/>
    </location>
</feature>
<comment type="caution">
    <text evidence="3">The sequence shown here is derived from an EMBL/GenBank/DDBJ whole genome shotgun (WGS) entry which is preliminary data.</text>
</comment>
<name>A0A9P1FPX9_9DINO</name>
<feature type="domain" description="SET" evidence="2">
    <location>
        <begin position="65"/>
        <end position="195"/>
    </location>
</feature>
<dbReference type="EMBL" id="CAMXCT020000858">
    <property type="protein sequence ID" value="CAL1137453.1"/>
    <property type="molecule type" value="Genomic_DNA"/>
</dbReference>
<reference evidence="4 5" key="2">
    <citation type="submission" date="2024-05" db="EMBL/GenBank/DDBJ databases">
        <authorList>
            <person name="Chen Y."/>
            <person name="Shah S."/>
            <person name="Dougan E. K."/>
            <person name="Thang M."/>
            <person name="Chan C."/>
        </authorList>
    </citation>
    <scope>NUCLEOTIDE SEQUENCE [LARGE SCALE GENOMIC DNA]</scope>
</reference>
<keyword evidence="5" id="KW-1185">Reference proteome</keyword>
<dbReference type="AlphaFoldDB" id="A0A9P1FPX9"/>
<accession>A0A9P1FPX9</accession>
<sequence length="340" mass="37833">MAEGAADNDTWRQEAVQMQKDNPELTTAQIAEKKKGELVKPEKGSGGYSKEARHESPVQSSVKDLPYRIAPIPGKGLGLIATRQISRGELIVEESPVLMERQGFMGFSQIQEQFDQLEASVQDQIMDLHDKNAPDGNGKTLLGGVGSSNGALCLVISRANHSCINNCYHGWVDGRERLFCDADIASGEEICTNYIQWHLTTDQRQRELQTQFGFACDCPACMQAESLQKKHDAIRLKIGQLDQSIPELYPMPSKAVALVEQVLSLYEKLGRPIPYVAEVRHCYDAFQLSLSERNIPAAKRWIQRAYAASLITDGPSSPQALRFERFVKNPLSRLQDGLCI</sequence>
<dbReference type="InterPro" id="IPR011990">
    <property type="entry name" value="TPR-like_helical_dom_sf"/>
</dbReference>
<evidence type="ECO:0000313" key="4">
    <source>
        <dbReference type="EMBL" id="CAL4771390.1"/>
    </source>
</evidence>
<dbReference type="Pfam" id="PF00856">
    <property type="entry name" value="SET"/>
    <property type="match status" value="1"/>
</dbReference>